<keyword evidence="10" id="KW-0812">Transmembrane</keyword>
<feature type="chain" id="PRO_5002469191" description="Mannan endo-1,6-alpha-mannosidase" evidence="11">
    <location>
        <begin position="22"/>
        <end position="481"/>
    </location>
</feature>
<protein>
    <recommendedName>
        <fullName evidence="3 8">Mannan endo-1,6-alpha-mannosidase</fullName>
        <ecNumber evidence="3 8">3.2.1.101</ecNumber>
    </recommendedName>
</protein>
<keyword evidence="13" id="KW-1185">Reference proteome</keyword>
<feature type="transmembrane region" description="Helical" evidence="10">
    <location>
        <begin position="457"/>
        <end position="480"/>
    </location>
</feature>
<evidence type="ECO:0000313" key="13">
    <source>
        <dbReference type="Proteomes" id="UP000033647"/>
    </source>
</evidence>
<dbReference type="InterPro" id="IPR014480">
    <property type="entry name" value="Mannan-1_6-alpha_mannosidase"/>
</dbReference>
<dbReference type="PANTHER" id="PTHR12145">
    <property type="entry name" value="MANNAN ENDO-1,6-ALPHA-MANNOSIDASE DCW1"/>
    <property type="match status" value="1"/>
</dbReference>
<evidence type="ECO:0000256" key="3">
    <source>
        <dbReference type="ARBA" id="ARBA00012350"/>
    </source>
</evidence>
<comment type="similarity">
    <text evidence="2 8">Belongs to the glycosyl hydrolase 76 family.</text>
</comment>
<dbReference type="AlphaFoldDB" id="A0A0F4GWM0"/>
<dbReference type="STRING" id="1047168.A0A0F4GWM0"/>
<evidence type="ECO:0000256" key="10">
    <source>
        <dbReference type="SAM" id="Phobius"/>
    </source>
</evidence>
<evidence type="ECO:0000256" key="8">
    <source>
        <dbReference type="PIRNR" id="PIRNR016302"/>
    </source>
</evidence>
<evidence type="ECO:0000256" key="4">
    <source>
        <dbReference type="ARBA" id="ARBA00022729"/>
    </source>
</evidence>
<dbReference type="EC" id="3.2.1.101" evidence="3 8"/>
<keyword evidence="10" id="KW-1133">Transmembrane helix</keyword>
<comment type="catalytic activity">
    <reaction evidence="1 8">
        <text>Random hydrolysis of (1-&gt;6)-alpha-D-mannosidic linkages in unbranched (1-&gt;6)-mannans.</text>
        <dbReference type="EC" id="3.2.1.101"/>
    </reaction>
</comment>
<dbReference type="Gene3D" id="1.50.10.20">
    <property type="match status" value="1"/>
</dbReference>
<accession>A0A0F4GWM0</accession>
<feature type="signal peptide" evidence="11">
    <location>
        <begin position="1"/>
        <end position="21"/>
    </location>
</feature>
<dbReference type="GO" id="GO:0008496">
    <property type="term" value="F:mannan endo-1,6-alpha-mannosidase activity"/>
    <property type="evidence" value="ECO:0007669"/>
    <property type="project" value="UniProtKB-UniRule"/>
</dbReference>
<evidence type="ECO:0000256" key="11">
    <source>
        <dbReference type="SAM" id="SignalP"/>
    </source>
</evidence>
<evidence type="ECO:0000256" key="5">
    <source>
        <dbReference type="ARBA" id="ARBA00022801"/>
    </source>
</evidence>
<gene>
    <name evidence="12" type="ORF">TI39_contig322g00013</name>
</gene>
<dbReference type="Pfam" id="PF03663">
    <property type="entry name" value="Glyco_hydro_76"/>
    <property type="match status" value="1"/>
</dbReference>
<keyword evidence="5 8" id="KW-0378">Hydrolase</keyword>
<dbReference type="SUPFAM" id="SSF48208">
    <property type="entry name" value="Six-hairpin glycosidases"/>
    <property type="match status" value="1"/>
</dbReference>
<proteinExistence type="inferred from homology"/>
<dbReference type="EMBL" id="LAFY01000314">
    <property type="protein sequence ID" value="KJY00601.1"/>
    <property type="molecule type" value="Genomic_DNA"/>
</dbReference>
<dbReference type="PANTHER" id="PTHR12145:SF36">
    <property type="entry name" value="MANNAN ENDO-1,6-ALPHA-MANNOSIDASE DCW1"/>
    <property type="match status" value="1"/>
</dbReference>
<sequence>MRGISGFGLTSLALSAGLANAIDLDVNNRDSVLNASKIVVDNILAVYNNYTESSGGIPGLLPQPYYLYNAGKMVNSLIKYWALSEDESIVPTLQSALVFQLGPDFNYMPPNQSKSLGNDDQAAWALAAMSAAEYDLPVPNDLLSNNITWASIADTVFKEQVARWDTESCGGGLRWQIFTFNNGYNYKNAISQASFTLLATRLHRFTGNSTFYGEWATRAVEWTRSIGLMNQNGQTFDGTDATTNCSEINRLQWTNNAGLFLTTGAYSANVTAPDSATGRYWSELNQLVTNSSLRIFVYEDRDIIYEVACEPSNNCNIDQTGFRAQFVRSLATYRDMAPSDDIVSRQNITAVLRASANAAAAACVYGENGTSCANSWYDPVDDTEDYYGQINQNLNALEVFLANLPSGEIKMENGSTYGTGVGGSLVGGANMTERGNGSGNGSATGSNMPKSSGDGTGAASTLVVSSMLTVAGVFVAVLVLA</sequence>
<dbReference type="Proteomes" id="UP000033647">
    <property type="component" value="Unassembled WGS sequence"/>
</dbReference>
<evidence type="ECO:0000256" key="2">
    <source>
        <dbReference type="ARBA" id="ARBA00009699"/>
    </source>
</evidence>
<keyword evidence="4 11" id="KW-0732">Signal</keyword>
<dbReference type="OrthoDB" id="9984024at2759"/>
<dbReference type="PIRSF" id="PIRSF016302">
    <property type="entry name" value="Man_a_manosd"/>
    <property type="match status" value="1"/>
</dbReference>
<reference evidence="12 13" key="1">
    <citation type="submission" date="2015-03" db="EMBL/GenBank/DDBJ databases">
        <title>RNA-seq based gene annotation and comparative genomics of four Zymoseptoria species reveal species-specific pathogenicity related genes and transposable element activity.</title>
        <authorList>
            <person name="Grandaubert J."/>
            <person name="Bhattacharyya A."/>
            <person name="Stukenbrock E.H."/>
        </authorList>
    </citation>
    <scope>NUCLEOTIDE SEQUENCE [LARGE SCALE GENOMIC DNA]</scope>
    <source>
        <strain evidence="12 13">Zb18110</strain>
    </source>
</reference>
<feature type="region of interest" description="Disordered" evidence="9">
    <location>
        <begin position="428"/>
        <end position="455"/>
    </location>
</feature>
<evidence type="ECO:0000256" key="9">
    <source>
        <dbReference type="SAM" id="MobiDB-lite"/>
    </source>
</evidence>
<dbReference type="InterPro" id="IPR008928">
    <property type="entry name" value="6-hairpin_glycosidase_sf"/>
</dbReference>
<organism evidence="12 13">
    <name type="scientific">Zymoseptoria brevis</name>
    <dbReference type="NCBI Taxonomy" id="1047168"/>
    <lineage>
        <taxon>Eukaryota</taxon>
        <taxon>Fungi</taxon>
        <taxon>Dikarya</taxon>
        <taxon>Ascomycota</taxon>
        <taxon>Pezizomycotina</taxon>
        <taxon>Dothideomycetes</taxon>
        <taxon>Dothideomycetidae</taxon>
        <taxon>Mycosphaerellales</taxon>
        <taxon>Mycosphaerellaceae</taxon>
        <taxon>Zymoseptoria</taxon>
    </lineage>
</organism>
<dbReference type="GO" id="GO:0009272">
    <property type="term" value="P:fungal-type cell wall biogenesis"/>
    <property type="evidence" value="ECO:0007669"/>
    <property type="project" value="TreeGrafter"/>
</dbReference>
<comment type="caution">
    <text evidence="12">The sequence shown here is derived from an EMBL/GenBank/DDBJ whole genome shotgun (WGS) entry which is preliminary data.</text>
</comment>
<keyword evidence="10" id="KW-0472">Membrane</keyword>
<keyword evidence="7 8" id="KW-0326">Glycosidase</keyword>
<dbReference type="GO" id="GO:0016052">
    <property type="term" value="P:carbohydrate catabolic process"/>
    <property type="evidence" value="ECO:0007669"/>
    <property type="project" value="InterPro"/>
</dbReference>
<dbReference type="InterPro" id="IPR005198">
    <property type="entry name" value="Glyco_hydro_76"/>
</dbReference>
<evidence type="ECO:0000256" key="1">
    <source>
        <dbReference type="ARBA" id="ARBA00001452"/>
    </source>
</evidence>
<keyword evidence="6" id="KW-0325">Glycoprotein</keyword>
<evidence type="ECO:0000313" key="12">
    <source>
        <dbReference type="EMBL" id="KJY00601.1"/>
    </source>
</evidence>
<evidence type="ECO:0000256" key="7">
    <source>
        <dbReference type="ARBA" id="ARBA00023295"/>
    </source>
</evidence>
<name>A0A0F4GWM0_9PEZI</name>
<evidence type="ECO:0000256" key="6">
    <source>
        <dbReference type="ARBA" id="ARBA00023180"/>
    </source>
</evidence>